<dbReference type="InterPro" id="IPR002347">
    <property type="entry name" value="SDR_fam"/>
</dbReference>
<dbReference type="RefSeq" id="WP_066513616.1">
    <property type="nucleotide sequence ID" value="NZ_LNCU01000107.1"/>
</dbReference>
<dbReference type="EMBL" id="LNCU01000107">
    <property type="protein sequence ID" value="KWV48585.1"/>
    <property type="molecule type" value="Genomic_DNA"/>
</dbReference>
<protein>
    <submittedName>
        <fullName evidence="3">3-hydroxyacyl-CoA dehydrogenase</fullName>
    </submittedName>
</protein>
<dbReference type="Gene3D" id="3.40.50.720">
    <property type="entry name" value="NAD(P)-binding Rossmann-like Domain"/>
    <property type="match status" value="1"/>
</dbReference>
<dbReference type="SMART" id="SM00822">
    <property type="entry name" value="PKS_KR"/>
    <property type="match status" value="1"/>
</dbReference>
<accession>A0A109JGI0</accession>
<evidence type="ECO:0000259" key="2">
    <source>
        <dbReference type="SMART" id="SM00822"/>
    </source>
</evidence>
<dbReference type="InterPro" id="IPR020904">
    <property type="entry name" value="Sc_DH/Rdtase_CS"/>
</dbReference>
<dbReference type="InterPro" id="IPR036291">
    <property type="entry name" value="NAD(P)-bd_dom_sf"/>
</dbReference>
<feature type="domain" description="Ketoreductase" evidence="2">
    <location>
        <begin position="13"/>
        <end position="209"/>
    </location>
</feature>
<evidence type="ECO:0000313" key="4">
    <source>
        <dbReference type="Proteomes" id="UP000057737"/>
    </source>
</evidence>
<sequence>MNAKQTTSSLDGKVVVVTGAGQGVGRAVALHAAREGASVIVNDLGSSPSGEGADKSRAERVADEIRSFGGSAIPSVESIAERKSADRIIEAAMDTFKRIDCVVNNAGILRDRMFWNMSDEEWSDVIRVHLNGYFYVSRAAAPHFKAQNSGSYVHCTSISALIGNVGQANYAAAKLGVVGLSLGIAHDMARFNVRSNCIGPSAWSALLETVPIRDEEHRKRMDDLRLNMRAEQVAPLVTFLASDLSREVTGQIFTVRGNEISLYTQTRPFRTAHNSEGWTADNIAKVVLPAFKGDFYPLVRHPELINWTPF</sequence>
<dbReference type="PROSITE" id="PS00061">
    <property type="entry name" value="ADH_SHORT"/>
    <property type="match status" value="1"/>
</dbReference>
<comment type="similarity">
    <text evidence="1">Belongs to the short-chain dehydrogenases/reductases (SDR) family.</text>
</comment>
<evidence type="ECO:0000313" key="3">
    <source>
        <dbReference type="EMBL" id="KWV48585.1"/>
    </source>
</evidence>
<dbReference type="InterPro" id="IPR051687">
    <property type="entry name" value="Peroxisomal_Beta-Oxidation"/>
</dbReference>
<dbReference type="PANTHER" id="PTHR45024:SF3">
    <property type="entry name" value="BLL2957 PROTEIN"/>
    <property type="match status" value="1"/>
</dbReference>
<organism evidence="3 4">
    <name type="scientific">Bradyrhizobium macuxiense</name>
    <dbReference type="NCBI Taxonomy" id="1755647"/>
    <lineage>
        <taxon>Bacteria</taxon>
        <taxon>Pseudomonadati</taxon>
        <taxon>Pseudomonadota</taxon>
        <taxon>Alphaproteobacteria</taxon>
        <taxon>Hyphomicrobiales</taxon>
        <taxon>Nitrobacteraceae</taxon>
        <taxon>Bradyrhizobium</taxon>
    </lineage>
</organism>
<dbReference type="PRINTS" id="PR00081">
    <property type="entry name" value="GDHRDH"/>
</dbReference>
<gene>
    <name evidence="3" type="ORF">AS156_18820</name>
</gene>
<dbReference type="InterPro" id="IPR057326">
    <property type="entry name" value="KR_dom"/>
</dbReference>
<dbReference type="AlphaFoldDB" id="A0A109JGI0"/>
<dbReference type="SUPFAM" id="SSF51735">
    <property type="entry name" value="NAD(P)-binding Rossmann-fold domains"/>
    <property type="match status" value="1"/>
</dbReference>
<name>A0A109JGI0_9BRAD</name>
<keyword evidence="4" id="KW-1185">Reference proteome</keyword>
<dbReference type="PANTHER" id="PTHR45024">
    <property type="entry name" value="DEHYDROGENASES, SHORT CHAIN"/>
    <property type="match status" value="1"/>
</dbReference>
<dbReference type="Pfam" id="PF13561">
    <property type="entry name" value="adh_short_C2"/>
    <property type="match status" value="1"/>
</dbReference>
<dbReference type="FunFam" id="3.40.50.720:FF:000084">
    <property type="entry name" value="Short-chain dehydrogenase reductase"/>
    <property type="match status" value="1"/>
</dbReference>
<comment type="caution">
    <text evidence="3">The sequence shown here is derived from an EMBL/GenBank/DDBJ whole genome shotgun (WGS) entry which is preliminary data.</text>
</comment>
<dbReference type="PRINTS" id="PR00080">
    <property type="entry name" value="SDRFAMILY"/>
</dbReference>
<reference evidence="3 4" key="1">
    <citation type="submission" date="2015-11" db="EMBL/GenBank/DDBJ databases">
        <title>Draft Genome Sequence of the Strain BR 10303 (Bradyrhizobium sp.) isolated from nodules of Centrolobium paraense.</title>
        <authorList>
            <person name="Zelli J.E."/>
            <person name="Simoes-Araujo J.L."/>
            <person name="Barauna A.C."/>
            <person name="Silva K."/>
        </authorList>
    </citation>
    <scope>NUCLEOTIDE SEQUENCE [LARGE SCALE GENOMIC DNA]</scope>
    <source>
        <strain evidence="3 4">BR 10303</strain>
    </source>
</reference>
<dbReference type="OrthoDB" id="9804774at2"/>
<proteinExistence type="inferred from homology"/>
<dbReference type="Proteomes" id="UP000057737">
    <property type="component" value="Unassembled WGS sequence"/>
</dbReference>
<evidence type="ECO:0000256" key="1">
    <source>
        <dbReference type="ARBA" id="ARBA00006484"/>
    </source>
</evidence>